<dbReference type="InterPro" id="IPR015943">
    <property type="entry name" value="WD40/YVTN_repeat-like_dom_sf"/>
</dbReference>
<evidence type="ECO:0000256" key="2">
    <source>
        <dbReference type="ARBA" id="ARBA00022490"/>
    </source>
</evidence>
<protein>
    <submittedName>
        <fullName evidence="8">WD repeat-containing protein 6</fullName>
    </submittedName>
</protein>
<comment type="subcellular location">
    <subcellularLocation>
        <location evidence="1">Cytoplasm</location>
    </subcellularLocation>
</comment>
<keyword evidence="5" id="KW-0677">Repeat</keyword>
<evidence type="ECO:0000313" key="9">
    <source>
        <dbReference type="Proteomes" id="UP001151516"/>
    </source>
</evidence>
<dbReference type="Gene3D" id="2.130.10.10">
    <property type="entry name" value="YVTN repeat-like/Quinoprotein amine dehydrogenase"/>
    <property type="match status" value="4"/>
</dbReference>
<comment type="similarity">
    <text evidence="6">Belongs to the WD repeat WDR6 family.</text>
</comment>
<keyword evidence="2" id="KW-0963">Cytoplasm</keyword>
<dbReference type="Pfam" id="PF00400">
    <property type="entry name" value="WD40"/>
    <property type="match status" value="3"/>
</dbReference>
<dbReference type="PROSITE" id="PS50082">
    <property type="entry name" value="WD_REPEATS_2"/>
    <property type="match status" value="1"/>
</dbReference>
<dbReference type="AlphaFoldDB" id="A0A9W8GKB2"/>
<dbReference type="SMART" id="SM00320">
    <property type="entry name" value="WD40"/>
    <property type="match status" value="9"/>
</dbReference>
<dbReference type="GO" id="GO:0005737">
    <property type="term" value="C:cytoplasm"/>
    <property type="evidence" value="ECO:0007669"/>
    <property type="project" value="UniProtKB-SubCell"/>
</dbReference>
<dbReference type="InterPro" id="IPR001680">
    <property type="entry name" value="WD40_rpt"/>
</dbReference>
<dbReference type="SUPFAM" id="SSF50978">
    <property type="entry name" value="WD40 repeat-like"/>
    <property type="match status" value="4"/>
</dbReference>
<dbReference type="PANTHER" id="PTHR14344">
    <property type="entry name" value="WD REPEAT PROTEIN"/>
    <property type="match status" value="1"/>
</dbReference>
<keyword evidence="3 7" id="KW-0853">WD repeat</keyword>
<keyword evidence="9" id="KW-1185">Reference proteome</keyword>
<accession>A0A9W8GKB2</accession>
<dbReference type="EMBL" id="JANBTX010000056">
    <property type="protein sequence ID" value="KAJ2688025.1"/>
    <property type="molecule type" value="Genomic_DNA"/>
</dbReference>
<dbReference type="PROSITE" id="PS50294">
    <property type="entry name" value="WD_REPEATS_REGION"/>
    <property type="match status" value="1"/>
</dbReference>
<organism evidence="8 9">
    <name type="scientific">Coemansia spiralis</name>
    <dbReference type="NCBI Taxonomy" id="417178"/>
    <lineage>
        <taxon>Eukaryota</taxon>
        <taxon>Fungi</taxon>
        <taxon>Fungi incertae sedis</taxon>
        <taxon>Zoopagomycota</taxon>
        <taxon>Kickxellomycotina</taxon>
        <taxon>Kickxellomycetes</taxon>
        <taxon>Kickxellales</taxon>
        <taxon>Kickxellaceae</taxon>
        <taxon>Coemansia</taxon>
    </lineage>
</organism>
<dbReference type="PANTHER" id="PTHR14344:SF3">
    <property type="entry name" value="WD REPEAT-CONTAINING PROTEIN 6"/>
    <property type="match status" value="1"/>
</dbReference>
<keyword evidence="4" id="KW-0819">tRNA processing</keyword>
<feature type="repeat" description="WD" evidence="7">
    <location>
        <begin position="198"/>
        <end position="232"/>
    </location>
</feature>
<reference evidence="8" key="1">
    <citation type="submission" date="2022-07" db="EMBL/GenBank/DDBJ databases">
        <title>Phylogenomic reconstructions and comparative analyses of Kickxellomycotina fungi.</title>
        <authorList>
            <person name="Reynolds N.K."/>
            <person name="Stajich J.E."/>
            <person name="Barry K."/>
            <person name="Grigoriev I.V."/>
            <person name="Crous P."/>
            <person name="Smith M.E."/>
        </authorList>
    </citation>
    <scope>NUCLEOTIDE SEQUENCE</scope>
    <source>
        <strain evidence="8">CBS 109367</strain>
    </source>
</reference>
<evidence type="ECO:0000256" key="1">
    <source>
        <dbReference type="ARBA" id="ARBA00004496"/>
    </source>
</evidence>
<proteinExistence type="inferred from homology"/>
<sequence length="990" mass="106604">MDPLPAAGFVATGSRLPVTAVAFLSESVILSANGGLLRIHSTQSEKCVDEATVFGHARIYGILPLRRGEEEGPTSKVLVFGSKSWTIVSIQLDSERARVLPVGRIFTVVDWIKAAHWVCADSAGARWLVALAMAHNQVQVCDAETGRVVLKAECEERSILYAAALAGDTLDDLCVAAGTVFNQVLVWRVAKGLVERRLVGHEGVIFGVGFSSDQSTLASVSDDRTVRLWSLRPEDCLDGRAEPRHTLYGHHARVWQCLVLERCIVSASEDGTCRVWQLGDCGWRTVECWRQCKKNVWAVAANPSQTLVVSGGGDGSLQVRPLAKDSRTVEAADPRLVSVPLPPAALVGAVDGVDHIRAFALLDRNTAVIATDSGHVLRRAIGTDRFSVSLAVPELRSYAMATGSAISRDGGGLAAVGLRDGSVAIILAGSGEKPLVSRLHSGPVERLVISAACCPRSFDLFTAGPDNFVLWTRVTVLVGDQQPRWTTMAKLELPSGSSFATATVNGRWAAVGTKKGCLLIYSVPASVLESGLDIVDGLLDNSAPLMQPLVSLSRVHGKLTLSAVAITNVDHQSCTIYTGGRDGMLNTFSVHTDNGTAEATRTASERLSPGRVEQLIFTDAQSLLAVTFYHKRLVLLDHFNRTELLSVACAGGANKPWQIYRDTGCLLVGFMQGGELFTYRRPLEESVQMPCNRLVDGVSSVDIRATDVGATDDGFLLATAGEDCFLRIHHYRPPRGKKTTDALRFLAETRRHASVIRCVAFVPSHSQSTRYVLTAGAGSELRCWRLDLSDGRANLVDWGAVLPAKPKYGVDRDAPRIMDIAVLTSTGECFTFAAAYSDASIRIWRMDLASQQFTCVAEDLDRSHKCCVLSLAAVSVGGRCLLFSGATNGQLMVWDTDKSDIGPPVLVFDGLHQSGVNTLDVRKLDQSRILVLSGGDDSSVAISTIAVDGDRLVRTFVCRYTDTHASSVQCVGFMDDTTAVSVSTDQRLLE</sequence>
<evidence type="ECO:0000256" key="5">
    <source>
        <dbReference type="ARBA" id="ARBA00022737"/>
    </source>
</evidence>
<gene>
    <name evidence="8" type="primary">WDR6</name>
    <name evidence="8" type="ORF">IWW39_002503</name>
</gene>
<evidence type="ECO:0000256" key="3">
    <source>
        <dbReference type="ARBA" id="ARBA00022574"/>
    </source>
</evidence>
<evidence type="ECO:0000256" key="6">
    <source>
        <dbReference type="ARBA" id="ARBA00038255"/>
    </source>
</evidence>
<evidence type="ECO:0000313" key="8">
    <source>
        <dbReference type="EMBL" id="KAJ2688025.1"/>
    </source>
</evidence>
<name>A0A9W8GKB2_9FUNG</name>
<dbReference type="OrthoDB" id="5594999at2759"/>
<comment type="caution">
    <text evidence="8">The sequence shown here is derived from an EMBL/GenBank/DDBJ whole genome shotgun (WGS) entry which is preliminary data.</text>
</comment>
<dbReference type="GO" id="GO:0030488">
    <property type="term" value="P:tRNA methylation"/>
    <property type="evidence" value="ECO:0007669"/>
    <property type="project" value="TreeGrafter"/>
</dbReference>
<dbReference type="Proteomes" id="UP001151516">
    <property type="component" value="Unassembled WGS sequence"/>
</dbReference>
<evidence type="ECO:0000256" key="4">
    <source>
        <dbReference type="ARBA" id="ARBA00022694"/>
    </source>
</evidence>
<dbReference type="InterPro" id="IPR051973">
    <property type="entry name" value="tRNA_Anticodon_Mtase-Reg"/>
</dbReference>
<dbReference type="InterPro" id="IPR036322">
    <property type="entry name" value="WD40_repeat_dom_sf"/>
</dbReference>
<evidence type="ECO:0000256" key="7">
    <source>
        <dbReference type="PROSITE-ProRule" id="PRU00221"/>
    </source>
</evidence>